<reference evidence="1 3" key="1">
    <citation type="submission" date="2020-10" db="EMBL/GenBank/DDBJ databases">
        <title>Plasmid carrying two tetracycline resistance determinant.</title>
        <authorList>
            <person name="Yang Q."/>
        </authorList>
    </citation>
    <scope>NUCLEOTIDE SEQUENCE [LARGE SCALE GENOMIC DNA]</scope>
    <source>
        <strain evidence="1 3">T43</strain>
    </source>
</reference>
<evidence type="ECO:0000313" key="3">
    <source>
        <dbReference type="Proteomes" id="UP000595091"/>
    </source>
</evidence>
<accession>A0A7M1KRC4</accession>
<protein>
    <submittedName>
        <fullName evidence="1">DUF2316 family protein</fullName>
    </submittedName>
</protein>
<dbReference type="RefSeq" id="WP_197558318.1">
    <property type="nucleotide sequence ID" value="NZ_CP063065.1"/>
</dbReference>
<proteinExistence type="predicted"/>
<dbReference type="Proteomes" id="UP000595091">
    <property type="component" value="Chromosome"/>
</dbReference>
<dbReference type="EMBL" id="CP063065">
    <property type="protein sequence ID" value="QOQ78896.1"/>
    <property type="molecule type" value="Genomic_DNA"/>
</dbReference>
<evidence type="ECO:0000313" key="1">
    <source>
        <dbReference type="EMBL" id="QOQ78896.1"/>
    </source>
</evidence>
<organism evidence="1 3">
    <name type="scientific">Aerococcus urinaeequi</name>
    <dbReference type="NCBI Taxonomy" id="51665"/>
    <lineage>
        <taxon>Bacteria</taxon>
        <taxon>Bacillati</taxon>
        <taxon>Bacillota</taxon>
        <taxon>Bacilli</taxon>
        <taxon>Lactobacillales</taxon>
        <taxon>Aerococcaceae</taxon>
        <taxon>Aerococcus</taxon>
    </lineage>
</organism>
<name>A0A7M1KRC4_9LACT</name>
<dbReference type="Proteomes" id="UP001164714">
    <property type="component" value="Chromosome"/>
</dbReference>
<dbReference type="InterPro" id="IPR018757">
    <property type="entry name" value="DUF2316"/>
</dbReference>
<dbReference type="Pfam" id="PF10078">
    <property type="entry name" value="DUF2316"/>
    <property type="match status" value="1"/>
</dbReference>
<sequence length="104" mass="12054">MSLTYSQQKATIREFQEAVMRSNLTIQEIAGDFKTSQKRIDAILNLQPLGIEEPWILKEYLNEKITDQGNSPVKFTALRGDYHQYGFLNSSRIGKRQLYQKITV</sequence>
<reference evidence="2" key="2">
    <citation type="submission" date="2022-12" db="EMBL/GenBank/DDBJ databases">
        <title>Whole genome sequence analysis of a duck derived balloon bacteium Aerococcus urinaeequi henan2020.</title>
        <authorList>
            <person name="Zhang H."/>
            <person name="Qiao H.X."/>
            <person name="Bian C.Z."/>
            <person name="Shu J.C."/>
        </authorList>
    </citation>
    <scope>NUCLEOTIDE SEQUENCE</scope>
    <source>
        <strain evidence="2">2020-HN-1</strain>
    </source>
</reference>
<evidence type="ECO:0000313" key="2">
    <source>
        <dbReference type="EMBL" id="WAT24213.1"/>
    </source>
</evidence>
<dbReference type="AlphaFoldDB" id="A0A7M1KRC4"/>
<gene>
    <name evidence="1" type="ORF">IMX20_07895</name>
    <name evidence="2" type="ORF">OZ415_08150</name>
</gene>
<dbReference type="EMBL" id="CP114063">
    <property type="protein sequence ID" value="WAT24213.1"/>
    <property type="molecule type" value="Genomic_DNA"/>
</dbReference>